<comment type="caution">
    <text evidence="4">The sequence shown here is derived from an EMBL/GenBank/DDBJ whole genome shotgun (WGS) entry which is preliminary data.</text>
</comment>
<protein>
    <recommendedName>
        <fullName evidence="6">Transposon Tn7 transposition protein TnsD C-termianl domain-containing protein</fullName>
    </recommendedName>
</protein>
<evidence type="ECO:0000256" key="1">
    <source>
        <dbReference type="SAM" id="MobiDB-lite"/>
    </source>
</evidence>
<feature type="domain" description="TniQ" evidence="2">
    <location>
        <begin position="16"/>
        <end position="168"/>
    </location>
</feature>
<organism evidence="4 5">
    <name type="scientific">Pseudomonas fluorescens</name>
    <dbReference type="NCBI Taxonomy" id="294"/>
    <lineage>
        <taxon>Bacteria</taxon>
        <taxon>Pseudomonadati</taxon>
        <taxon>Pseudomonadota</taxon>
        <taxon>Gammaproteobacteria</taxon>
        <taxon>Pseudomonadales</taxon>
        <taxon>Pseudomonadaceae</taxon>
        <taxon>Pseudomonas</taxon>
    </lineage>
</organism>
<evidence type="ECO:0000313" key="5">
    <source>
        <dbReference type="Proteomes" id="UP000063434"/>
    </source>
</evidence>
<feature type="region of interest" description="Disordered" evidence="1">
    <location>
        <begin position="328"/>
        <end position="350"/>
    </location>
</feature>
<dbReference type="AlphaFoldDB" id="A0A125QD18"/>
<proteinExistence type="predicted"/>
<name>A0A125QD18_PSEFL</name>
<dbReference type="InterPro" id="IPR032750">
    <property type="entry name" value="TnsD_C"/>
</dbReference>
<feature type="compositionally biased region" description="Polar residues" evidence="1">
    <location>
        <begin position="334"/>
        <end position="345"/>
    </location>
</feature>
<feature type="domain" description="Transposon Tn7 transposition protein TnsD C-terminal" evidence="3">
    <location>
        <begin position="234"/>
        <end position="314"/>
    </location>
</feature>
<dbReference type="Pfam" id="PF06527">
    <property type="entry name" value="TniQ"/>
    <property type="match status" value="1"/>
</dbReference>
<dbReference type="InterPro" id="IPR009492">
    <property type="entry name" value="TniQ"/>
</dbReference>
<evidence type="ECO:0000259" key="2">
    <source>
        <dbReference type="Pfam" id="PF06527"/>
    </source>
</evidence>
<evidence type="ECO:0000259" key="3">
    <source>
        <dbReference type="Pfam" id="PF15978"/>
    </source>
</evidence>
<reference evidence="4 5" key="1">
    <citation type="submission" date="2015-05" db="EMBL/GenBank/DDBJ databases">
        <title>A genomic and transcriptomic approach to investigate the blue pigment phenotype in Pseudomonas fluorescens.</title>
        <authorList>
            <person name="Andreani N.A."/>
            <person name="Cardazzo B."/>
        </authorList>
    </citation>
    <scope>NUCLEOTIDE SEQUENCE [LARGE SCALE GENOMIC DNA]</scope>
    <source>
        <strain evidence="4 5">Ps_40</strain>
    </source>
</reference>
<feature type="domain" description="Transposon Tn7 transposition protein TnsD C-terminal" evidence="3">
    <location>
        <begin position="357"/>
        <end position="522"/>
    </location>
</feature>
<evidence type="ECO:0000313" key="4">
    <source>
        <dbReference type="EMBL" id="KWV70529.1"/>
    </source>
</evidence>
<gene>
    <name evidence="4" type="ORF">PFL603g_05207</name>
</gene>
<dbReference type="PATRIC" id="fig|294.195.peg.5565"/>
<accession>A0A125QD18</accession>
<dbReference type="RefSeq" id="WP_081089477.1">
    <property type="nucleotide sequence ID" value="NZ_LCYC01000062.1"/>
</dbReference>
<evidence type="ECO:0008006" key="6">
    <source>
        <dbReference type="Google" id="ProtNLM"/>
    </source>
</evidence>
<dbReference type="EMBL" id="LCYC01000062">
    <property type="protein sequence ID" value="KWV70529.1"/>
    <property type="molecule type" value="Genomic_DNA"/>
</dbReference>
<dbReference type="Proteomes" id="UP000063434">
    <property type="component" value="Unassembled WGS sequence"/>
</dbReference>
<dbReference type="Pfam" id="PF15978">
    <property type="entry name" value="TnsD"/>
    <property type="match status" value="2"/>
</dbReference>
<sequence>MSDTSGQEWVRGQFPRLDWLPDETLFSLCSRQHLVMGNLDPATTSTAVLGISEKFIKHDIPCGIAALEQNGFHYWGNAESILLHHTIFSVFVPFQNKIKIEDAIKTIKGDRIDSLKYRLGLVSSGFGAEHPLKACPYCMREDVYAHGIAYWHLTHQYPGVLICPRHRAWLMVSTKSRRWSGRFEWSLPTKDCLIQQASSQKLWSRPAFLNLANNVIDLAAIGRVMYLESCAVAATYRTAVLQGGISASLLDRIEPLRRFHLFESLPEDEKSTDSFINQLIRTPRRSIHPVKHLVLIDWLFDDLHSFLKAYDAELARLALQVASTPSRKPDERVSLSNAAAPTKNTPRPKRLKGQLKEDLLSKLDKGVSKYELCEEFQISVSTINRLLRAHPATNAMAMEARHRQKLGEHRAQWQYLHSLHPELGVQALRNKTPSLYTWLYRNDKAWLMAEEQTFVKPAHAEKHPIDWEGRDFRLLSMLRAASEAIAGLQCGRVTTPELYARVPMLSSCLENRDRYALSRAYLSTVLNRSKSTVLHDYGQRGKASEFR</sequence>